<evidence type="ECO:0000313" key="2">
    <source>
        <dbReference type="Proteomes" id="UP001604277"/>
    </source>
</evidence>
<gene>
    <name evidence="1" type="ORF">Fot_29220</name>
</gene>
<accession>A0ABD1TRC2</accession>
<name>A0ABD1TRC2_9LAMI</name>
<protein>
    <submittedName>
        <fullName evidence="1">Uncharacterized protein</fullName>
    </submittedName>
</protein>
<comment type="caution">
    <text evidence="1">The sequence shown here is derived from an EMBL/GenBank/DDBJ whole genome shotgun (WGS) entry which is preliminary data.</text>
</comment>
<evidence type="ECO:0000313" key="1">
    <source>
        <dbReference type="EMBL" id="KAL2515249.1"/>
    </source>
</evidence>
<reference evidence="2" key="1">
    <citation type="submission" date="2024-07" db="EMBL/GenBank/DDBJ databases">
        <title>Two chromosome-level genome assemblies of Korean endemic species Abeliophyllum distichum and Forsythia ovata (Oleaceae).</title>
        <authorList>
            <person name="Jang H."/>
        </authorList>
    </citation>
    <scope>NUCLEOTIDE SEQUENCE [LARGE SCALE GENOMIC DNA]</scope>
</reference>
<proteinExistence type="predicted"/>
<sequence length="119" mass="13840">MRQKDPIRNRQTTETPYTKEQIPDLIDLLNDMFFESVNTDMKTYNLTGIGRVLEDRNEDDFDLMLTHEWLEEAKQMVALSPSRDYDSPSRLVVSPRFATTQGSLSTSSLDKRDYMSAIR</sequence>
<dbReference type="AlphaFoldDB" id="A0ABD1TRC2"/>
<dbReference type="EMBL" id="JBFOLJ010000008">
    <property type="protein sequence ID" value="KAL2515249.1"/>
    <property type="molecule type" value="Genomic_DNA"/>
</dbReference>
<keyword evidence="2" id="KW-1185">Reference proteome</keyword>
<organism evidence="1 2">
    <name type="scientific">Forsythia ovata</name>
    <dbReference type="NCBI Taxonomy" id="205694"/>
    <lineage>
        <taxon>Eukaryota</taxon>
        <taxon>Viridiplantae</taxon>
        <taxon>Streptophyta</taxon>
        <taxon>Embryophyta</taxon>
        <taxon>Tracheophyta</taxon>
        <taxon>Spermatophyta</taxon>
        <taxon>Magnoliopsida</taxon>
        <taxon>eudicotyledons</taxon>
        <taxon>Gunneridae</taxon>
        <taxon>Pentapetalae</taxon>
        <taxon>asterids</taxon>
        <taxon>lamiids</taxon>
        <taxon>Lamiales</taxon>
        <taxon>Oleaceae</taxon>
        <taxon>Forsythieae</taxon>
        <taxon>Forsythia</taxon>
    </lineage>
</organism>
<dbReference type="Proteomes" id="UP001604277">
    <property type="component" value="Unassembled WGS sequence"/>
</dbReference>